<evidence type="ECO:0000256" key="1">
    <source>
        <dbReference type="ARBA" id="ARBA00022723"/>
    </source>
</evidence>
<dbReference type="Gene3D" id="3.30.40.10">
    <property type="entry name" value="Zinc/RING finger domain, C3HC4 (zinc finger)"/>
    <property type="match status" value="1"/>
</dbReference>
<dbReference type="PANTHER" id="PTHR20893:SF2">
    <property type="entry name" value="LD08641P"/>
    <property type="match status" value="1"/>
</dbReference>
<dbReference type="SMART" id="SM00744">
    <property type="entry name" value="RINGv"/>
    <property type="match status" value="1"/>
</dbReference>
<evidence type="ECO:0000256" key="5">
    <source>
        <dbReference type="SAM" id="Phobius"/>
    </source>
</evidence>
<keyword evidence="5" id="KW-0812">Transmembrane</keyword>
<dbReference type="GO" id="GO:0008270">
    <property type="term" value="F:zinc ion binding"/>
    <property type="evidence" value="ECO:0007669"/>
    <property type="project" value="UniProtKB-KW"/>
</dbReference>
<organism evidence="7 8">
    <name type="scientific">Lates calcarifer</name>
    <name type="common">Barramundi</name>
    <name type="synonym">Holocentrus calcarifer</name>
    <dbReference type="NCBI Taxonomy" id="8187"/>
    <lineage>
        <taxon>Eukaryota</taxon>
        <taxon>Metazoa</taxon>
        <taxon>Chordata</taxon>
        <taxon>Craniata</taxon>
        <taxon>Vertebrata</taxon>
        <taxon>Euteleostomi</taxon>
        <taxon>Actinopterygii</taxon>
        <taxon>Neopterygii</taxon>
        <taxon>Teleostei</taxon>
        <taxon>Neoteleostei</taxon>
        <taxon>Acanthomorphata</taxon>
        <taxon>Carangaria</taxon>
        <taxon>Carangaria incertae sedis</taxon>
        <taxon>Centropomidae</taxon>
        <taxon>Lates</taxon>
    </lineage>
</organism>
<protein>
    <submittedName>
        <fullName evidence="8">Uncharacterized protein LOC108878890</fullName>
    </submittedName>
</protein>
<reference evidence="8" key="1">
    <citation type="submission" date="2025-08" db="UniProtKB">
        <authorList>
            <consortium name="RefSeq"/>
        </authorList>
    </citation>
    <scope>IDENTIFICATION</scope>
    <source>
        <tissue evidence="8">Brain</tissue>
    </source>
</reference>
<evidence type="ECO:0000256" key="4">
    <source>
        <dbReference type="SAM" id="MobiDB-lite"/>
    </source>
</evidence>
<dbReference type="Proteomes" id="UP000694890">
    <property type="component" value="Linkage group LG17"/>
</dbReference>
<evidence type="ECO:0000259" key="6">
    <source>
        <dbReference type="PROSITE" id="PS51292"/>
    </source>
</evidence>
<feature type="transmembrane region" description="Helical" evidence="5">
    <location>
        <begin position="131"/>
        <end position="152"/>
    </location>
</feature>
<feature type="transmembrane region" description="Helical" evidence="5">
    <location>
        <begin position="95"/>
        <end position="119"/>
    </location>
</feature>
<gene>
    <name evidence="8" type="primary">LOC108878890</name>
</gene>
<accession>A0AAJ8DVV9</accession>
<keyword evidence="3" id="KW-0862">Zinc</keyword>
<feature type="compositionally biased region" description="Basic and acidic residues" evidence="4">
    <location>
        <begin position="169"/>
        <end position="184"/>
    </location>
</feature>
<evidence type="ECO:0000313" key="7">
    <source>
        <dbReference type="Proteomes" id="UP000694890"/>
    </source>
</evidence>
<keyword evidence="5" id="KW-1133">Transmembrane helix</keyword>
<keyword evidence="5" id="KW-0472">Membrane</keyword>
<dbReference type="PROSITE" id="PS51292">
    <property type="entry name" value="ZF_RING_CH"/>
    <property type="match status" value="1"/>
</dbReference>
<evidence type="ECO:0000256" key="2">
    <source>
        <dbReference type="ARBA" id="ARBA00022771"/>
    </source>
</evidence>
<name>A0AAJ8DVV9_LATCA</name>
<evidence type="ECO:0000256" key="3">
    <source>
        <dbReference type="ARBA" id="ARBA00022833"/>
    </source>
</evidence>
<feature type="region of interest" description="Disordered" evidence="4">
    <location>
        <begin position="166"/>
        <end position="203"/>
    </location>
</feature>
<dbReference type="PANTHER" id="PTHR20893">
    <property type="entry name" value="LD08641P"/>
    <property type="match status" value="1"/>
</dbReference>
<dbReference type="InterPro" id="IPR011016">
    <property type="entry name" value="Znf_RING-CH"/>
</dbReference>
<keyword evidence="1" id="KW-0479">Metal-binding</keyword>
<proteinExistence type="predicted"/>
<dbReference type="InterPro" id="IPR013083">
    <property type="entry name" value="Znf_RING/FYVE/PHD"/>
</dbReference>
<keyword evidence="2" id="KW-0863">Zinc-finger</keyword>
<evidence type="ECO:0000313" key="8">
    <source>
        <dbReference type="RefSeq" id="XP_050933030.1"/>
    </source>
</evidence>
<dbReference type="RefSeq" id="XP_050933030.1">
    <property type="nucleotide sequence ID" value="XM_051077073.1"/>
</dbReference>
<sequence>MSTEYQPLSSAESCRSLFIETPECFICRDVELQASDPLRNFCDCKNLLAHHVCLSTWIQRGCGSEDRLRCIICKAKYQLQWNSPWRSISFQWQTWLVLITVFVLLGLVPYVVHCMMTAFTSPPPPSTFKVAAASFGLLTEILLIKCLSSYLCSRYRQAEQSSFTVQARGSEEDRAGRGRWDRSEATSAAVGHASPEASPSQVDARKVDVLKSGCLSLF</sequence>
<dbReference type="AlphaFoldDB" id="A0AAJ8DVV9"/>
<dbReference type="GeneID" id="108878890"/>
<dbReference type="KEGG" id="lcf:108878890"/>
<feature type="domain" description="RING-CH-type" evidence="6">
    <location>
        <begin position="16"/>
        <end position="80"/>
    </location>
</feature>